<evidence type="ECO:0000259" key="4">
    <source>
        <dbReference type="Pfam" id="PF17853"/>
    </source>
</evidence>
<dbReference type="Pfam" id="PF13556">
    <property type="entry name" value="HTH_30"/>
    <property type="match status" value="1"/>
</dbReference>
<protein>
    <recommendedName>
        <fullName evidence="7">PucR family transcriptional regulator</fullName>
    </recommendedName>
</protein>
<dbReference type="InterPro" id="IPR042070">
    <property type="entry name" value="PucR_C-HTH_sf"/>
</dbReference>
<dbReference type="RefSeq" id="WP_111490378.1">
    <property type="nucleotide sequence ID" value="NZ_CP031264.1"/>
</dbReference>
<dbReference type="Pfam" id="PF14361">
    <property type="entry name" value="RsbRD_N"/>
    <property type="match status" value="1"/>
</dbReference>
<proteinExistence type="inferred from homology"/>
<dbReference type="InterPro" id="IPR025736">
    <property type="entry name" value="PucR_C-HTH_dom"/>
</dbReference>
<dbReference type="AlphaFoldDB" id="A0A345SSV9"/>
<accession>A0A345SSV9</accession>
<dbReference type="Gene3D" id="1.10.10.2840">
    <property type="entry name" value="PucR C-terminal helix-turn-helix domain"/>
    <property type="match status" value="1"/>
</dbReference>
<evidence type="ECO:0008006" key="7">
    <source>
        <dbReference type="Google" id="ProtNLM"/>
    </source>
</evidence>
<feature type="domain" description="CdaR GGDEF-like" evidence="4">
    <location>
        <begin position="200"/>
        <end position="313"/>
    </location>
</feature>
<dbReference type="Proteomes" id="UP000249340">
    <property type="component" value="Chromosome"/>
</dbReference>
<feature type="domain" description="PucR C-terminal helix-turn-helix" evidence="2">
    <location>
        <begin position="364"/>
        <end position="417"/>
    </location>
</feature>
<dbReference type="PANTHER" id="PTHR33744:SF1">
    <property type="entry name" value="DNA-BINDING TRANSCRIPTIONAL ACTIVATOR ADER"/>
    <property type="match status" value="1"/>
</dbReference>
<dbReference type="KEGG" id="stri:C7M71_004420"/>
<evidence type="ECO:0000313" key="5">
    <source>
        <dbReference type="EMBL" id="AXI76814.1"/>
    </source>
</evidence>
<dbReference type="PANTHER" id="PTHR33744">
    <property type="entry name" value="CARBOHYDRATE DIACID REGULATOR"/>
    <property type="match status" value="1"/>
</dbReference>
<sequence>MDHGWVRKLAATEPVAPLTSLTTRRRAAKVIGEEAVGWGVAAGRRMAAYILGALADWPGERSEEEWESLQRATEASTLDTLTALVTGNGEPMRMSSEPTQNIIFYVTEGIPIEEVVRNVHAGQEFLTQELIGCIADLLPPEQRLEAIQATTRSVIQNWSAFASEITQIYAAESRRWQQGRQSVRMQAVRRILSGVRFPAEDTGRDLGYRLDQTHVALILWLEDLDVETARMFDFTGLARSLAAVTLAEPEPLVIRRGATRVDVWLGGAQPDAAQLIEAKAVLPTPLRIAVGCPAPGVEGFRCSHEQALAARRVLRLGTADRQIVDYPDVELVSLLAADPIRARAFVRAVLGPLRQRDPRMAELRLTLAAHIDNGGSIAQTAQALHTHRNTVSYRLNQAEELLPANRGKTELRCALLLGELFPEGL</sequence>
<organism evidence="5 6">
    <name type="scientific">Peterkaempfera bronchialis</name>
    <dbReference type="NCBI Taxonomy" id="2126346"/>
    <lineage>
        <taxon>Bacteria</taxon>
        <taxon>Bacillati</taxon>
        <taxon>Actinomycetota</taxon>
        <taxon>Actinomycetes</taxon>
        <taxon>Kitasatosporales</taxon>
        <taxon>Streptomycetaceae</taxon>
        <taxon>Peterkaempfera</taxon>
    </lineage>
</organism>
<feature type="domain" description="RsbT co-antagonist protein RsbRD N-terminal" evidence="3">
    <location>
        <begin position="44"/>
        <end position="184"/>
    </location>
</feature>
<dbReference type="InterPro" id="IPR025751">
    <property type="entry name" value="RsbRD_N_dom"/>
</dbReference>
<comment type="similarity">
    <text evidence="1">Belongs to the CdaR family.</text>
</comment>
<evidence type="ECO:0000259" key="2">
    <source>
        <dbReference type="Pfam" id="PF13556"/>
    </source>
</evidence>
<evidence type="ECO:0000256" key="1">
    <source>
        <dbReference type="ARBA" id="ARBA00006754"/>
    </source>
</evidence>
<keyword evidence="6" id="KW-1185">Reference proteome</keyword>
<dbReference type="InterPro" id="IPR051448">
    <property type="entry name" value="CdaR-like_regulators"/>
</dbReference>
<dbReference type="InterPro" id="IPR041522">
    <property type="entry name" value="CdaR_GGDEF"/>
</dbReference>
<evidence type="ECO:0000313" key="6">
    <source>
        <dbReference type="Proteomes" id="UP000249340"/>
    </source>
</evidence>
<reference evidence="6" key="1">
    <citation type="submission" date="2018-07" db="EMBL/GenBank/DDBJ databases">
        <title>Streptacidiphilus bronchialis DSM 106435 chromosome.</title>
        <authorList>
            <person name="Batra D."/>
            <person name="Gulvik C.A."/>
        </authorList>
    </citation>
    <scope>NUCLEOTIDE SEQUENCE [LARGE SCALE GENOMIC DNA]</scope>
    <source>
        <strain evidence="6">DSM 106435</strain>
    </source>
</reference>
<dbReference type="Pfam" id="PF17853">
    <property type="entry name" value="GGDEF_2"/>
    <property type="match status" value="1"/>
</dbReference>
<dbReference type="EMBL" id="CP031264">
    <property type="protein sequence ID" value="AXI76814.1"/>
    <property type="molecule type" value="Genomic_DNA"/>
</dbReference>
<dbReference type="OrthoDB" id="3663486at2"/>
<name>A0A345SSV9_9ACTN</name>
<gene>
    <name evidence="5" type="ORF">C7M71_004420</name>
</gene>
<evidence type="ECO:0000259" key="3">
    <source>
        <dbReference type="Pfam" id="PF14361"/>
    </source>
</evidence>